<sequence length="479" mass="53974">MKNALLFLIGWLAGTWALGQSTPPPNVVIFIADDVSWNDLGCYGNGAVKTPHIDRLAAEGVRFTNVFLTASSCSPSRASILSGRYPHNTGAAELHTPLPAEVATFPRYLRQAGYHCVSSGKWHLGPNAEPDFDLVQQKNIGDGGEALWLDALQNRPRDKPFFTWLAALDAHREWGENEYSGTNPASGVVPPPYLLNKPATREDLARYYDEISRFDAYVGKVVEELEKQGVLDNTLLLVMADNGRPFPRTKTRLYDEGIKTPFVLRWPAGTSAKNVVSESLISVIDLAPTILELAGVTPAAHFQGRSFTKVLQQPQSTFRQYVFAEHNWHDYEAYERMVRTKDWLYITNARPQFPLSSAADVHHSASFQELVRAYEEGTLEVLQKEQFMSPRPVEELYDCRADPLQLTNLIKDPKYTQELQKLRLVLKQWSNDTDDTLPQNLTPSRFDWFTGEKLNVPTQYGEMPGTTRRATRNTDKGPF</sequence>
<comment type="caution">
    <text evidence="6">The sequence shown here is derived from an EMBL/GenBank/DDBJ whole genome shotgun (WGS) entry which is preliminary data.</text>
</comment>
<feature type="signal peptide" evidence="4">
    <location>
        <begin position="1"/>
        <end position="19"/>
    </location>
</feature>
<gene>
    <name evidence="6" type="ORF">HNQ92_003668</name>
</gene>
<evidence type="ECO:0000259" key="5">
    <source>
        <dbReference type="Pfam" id="PF00884"/>
    </source>
</evidence>
<dbReference type="Proteomes" id="UP000557307">
    <property type="component" value="Unassembled WGS sequence"/>
</dbReference>
<evidence type="ECO:0000256" key="2">
    <source>
        <dbReference type="ARBA" id="ARBA00022801"/>
    </source>
</evidence>
<evidence type="ECO:0000313" key="7">
    <source>
        <dbReference type="Proteomes" id="UP000557307"/>
    </source>
</evidence>
<dbReference type="PANTHER" id="PTHR42693">
    <property type="entry name" value="ARYLSULFATASE FAMILY MEMBER"/>
    <property type="match status" value="1"/>
</dbReference>
<feature type="domain" description="Sulfatase N-terminal" evidence="5">
    <location>
        <begin position="149"/>
        <end position="296"/>
    </location>
</feature>
<dbReference type="InterPro" id="IPR050738">
    <property type="entry name" value="Sulfatase"/>
</dbReference>
<keyword evidence="4" id="KW-0732">Signal</keyword>
<dbReference type="GO" id="GO:0004065">
    <property type="term" value="F:arylsulfatase activity"/>
    <property type="evidence" value="ECO:0007669"/>
    <property type="project" value="TreeGrafter"/>
</dbReference>
<keyword evidence="2" id="KW-0378">Hydrolase</keyword>
<organism evidence="6 7">
    <name type="scientific">Rhabdobacter roseus</name>
    <dbReference type="NCBI Taxonomy" id="1655419"/>
    <lineage>
        <taxon>Bacteria</taxon>
        <taxon>Pseudomonadati</taxon>
        <taxon>Bacteroidota</taxon>
        <taxon>Cytophagia</taxon>
        <taxon>Cytophagales</taxon>
        <taxon>Cytophagaceae</taxon>
        <taxon>Rhabdobacter</taxon>
    </lineage>
</organism>
<dbReference type="CDD" id="cd16027">
    <property type="entry name" value="SGSH"/>
    <property type="match status" value="1"/>
</dbReference>
<name>A0A840TP44_9BACT</name>
<dbReference type="EMBL" id="JACHGF010000005">
    <property type="protein sequence ID" value="MBB5285511.1"/>
    <property type="molecule type" value="Genomic_DNA"/>
</dbReference>
<proteinExistence type="inferred from homology"/>
<comment type="similarity">
    <text evidence="1">Belongs to the sulfatase family.</text>
</comment>
<feature type="chain" id="PRO_5032587154" evidence="4">
    <location>
        <begin position="20"/>
        <end position="479"/>
    </location>
</feature>
<feature type="domain" description="Sulfatase N-terminal" evidence="5">
    <location>
        <begin position="25"/>
        <end position="129"/>
    </location>
</feature>
<accession>A0A840TP44</accession>
<dbReference type="PANTHER" id="PTHR42693:SF53">
    <property type="entry name" value="ENDO-4-O-SULFATASE"/>
    <property type="match status" value="1"/>
</dbReference>
<dbReference type="RefSeq" id="WP_184175722.1">
    <property type="nucleotide sequence ID" value="NZ_JACHGF010000005.1"/>
</dbReference>
<evidence type="ECO:0000256" key="4">
    <source>
        <dbReference type="SAM" id="SignalP"/>
    </source>
</evidence>
<dbReference type="InterPro" id="IPR017850">
    <property type="entry name" value="Alkaline_phosphatase_core_sf"/>
</dbReference>
<evidence type="ECO:0000256" key="1">
    <source>
        <dbReference type="ARBA" id="ARBA00008779"/>
    </source>
</evidence>
<dbReference type="SUPFAM" id="SSF53649">
    <property type="entry name" value="Alkaline phosphatase-like"/>
    <property type="match status" value="1"/>
</dbReference>
<evidence type="ECO:0000313" key="6">
    <source>
        <dbReference type="EMBL" id="MBB5285511.1"/>
    </source>
</evidence>
<reference evidence="6 7" key="1">
    <citation type="submission" date="2020-08" db="EMBL/GenBank/DDBJ databases">
        <title>Genomic Encyclopedia of Type Strains, Phase IV (KMG-IV): sequencing the most valuable type-strain genomes for metagenomic binning, comparative biology and taxonomic classification.</title>
        <authorList>
            <person name="Goeker M."/>
        </authorList>
    </citation>
    <scope>NUCLEOTIDE SEQUENCE [LARGE SCALE GENOMIC DNA]</scope>
    <source>
        <strain evidence="6 7">DSM 105074</strain>
    </source>
</reference>
<dbReference type="Pfam" id="PF00884">
    <property type="entry name" value="Sulfatase"/>
    <property type="match status" value="2"/>
</dbReference>
<dbReference type="Gene3D" id="3.40.720.10">
    <property type="entry name" value="Alkaline Phosphatase, subunit A"/>
    <property type="match status" value="1"/>
</dbReference>
<evidence type="ECO:0000256" key="3">
    <source>
        <dbReference type="SAM" id="MobiDB-lite"/>
    </source>
</evidence>
<keyword evidence="7" id="KW-1185">Reference proteome</keyword>
<protein>
    <submittedName>
        <fullName evidence="6">Arylsulfatase A-like enzyme</fullName>
    </submittedName>
</protein>
<feature type="region of interest" description="Disordered" evidence="3">
    <location>
        <begin position="459"/>
        <end position="479"/>
    </location>
</feature>
<dbReference type="InterPro" id="IPR000917">
    <property type="entry name" value="Sulfatase_N"/>
</dbReference>
<dbReference type="AlphaFoldDB" id="A0A840TP44"/>